<organism evidence="1 2">
    <name type="scientific">Gilvimarinus algae</name>
    <dbReference type="NCBI Taxonomy" id="3058037"/>
    <lineage>
        <taxon>Bacteria</taxon>
        <taxon>Pseudomonadati</taxon>
        <taxon>Pseudomonadota</taxon>
        <taxon>Gammaproteobacteria</taxon>
        <taxon>Cellvibrionales</taxon>
        <taxon>Cellvibrionaceae</taxon>
        <taxon>Gilvimarinus</taxon>
    </lineage>
</organism>
<name>A0ABT8TD86_9GAMM</name>
<dbReference type="EMBL" id="JAULRT010000047">
    <property type="protein sequence ID" value="MDO3381993.1"/>
    <property type="molecule type" value="Genomic_DNA"/>
</dbReference>
<proteinExistence type="predicted"/>
<evidence type="ECO:0000313" key="2">
    <source>
        <dbReference type="Proteomes" id="UP001168380"/>
    </source>
</evidence>
<dbReference type="RefSeq" id="WP_302712145.1">
    <property type="nucleotide sequence ID" value="NZ_JAULRT010000047.1"/>
</dbReference>
<dbReference type="Proteomes" id="UP001168380">
    <property type="component" value="Unassembled WGS sequence"/>
</dbReference>
<protein>
    <submittedName>
        <fullName evidence="1">Uncharacterized protein</fullName>
    </submittedName>
</protein>
<reference evidence="1" key="1">
    <citation type="submission" date="2023-07" db="EMBL/GenBank/DDBJ databases">
        <title>Gilvimarinus algae sp. nov., isolated from the surface of Kelp.</title>
        <authorList>
            <person name="Sun Y.Y."/>
            <person name="Gong Y."/>
            <person name="Du Z.J."/>
        </authorList>
    </citation>
    <scope>NUCLEOTIDE SEQUENCE</scope>
    <source>
        <strain evidence="1">SDUM040014</strain>
    </source>
</reference>
<comment type="caution">
    <text evidence="1">The sequence shown here is derived from an EMBL/GenBank/DDBJ whole genome shotgun (WGS) entry which is preliminary data.</text>
</comment>
<accession>A0ABT8TD86</accession>
<gene>
    <name evidence="1" type="ORF">QWI16_07375</name>
</gene>
<keyword evidence="2" id="KW-1185">Reference proteome</keyword>
<sequence length="52" mass="5685">MMIALLESLLTTAACTYTLLCDISPWLGQSAKIALSANWLMLAFAGYLFTLQ</sequence>
<evidence type="ECO:0000313" key="1">
    <source>
        <dbReference type="EMBL" id="MDO3381993.1"/>
    </source>
</evidence>